<evidence type="ECO:0000313" key="5">
    <source>
        <dbReference type="EMBL" id="RVQ65304.1"/>
    </source>
</evidence>
<keyword evidence="2 4" id="KW-0732">Signal</keyword>
<keyword evidence="6" id="KW-1185">Reference proteome</keyword>
<comment type="similarity">
    <text evidence="1">Belongs to the MlaA family.</text>
</comment>
<proteinExistence type="inferred from homology"/>
<sequence>MAGNAIRAFSFGISCAVLACAPANDEGLMVVSVLALTVALANPAGANPAGADPVGACAQDIACIAEPARPFAPVSVRLNEGAISNLGLEYLTAFQEEPTPGPASGATAPETVATVEDEPQSDGSDTGNVIVVEGAIGTPVGDPAEKLNAASYKAVQAVDQALVEPIAKIYDEALPSPIRKGLGNFLRNLGEPVSFLNFMLQMKPGKAIKTLGRFAINTTIGVAGVFDVAKKKPFNMPYEFNGLANTLGYYGVGPGPYLYLPFIGSTTVRDLFGRIVDLSIIPAVAGKPFNKPYYALPVGALTSLEARIETDAQIDAIRQKCGDPYAANRDLYLIERKVAIDRLRGRVTANLGEMQERLEFNCDIEIETGVTPKKGEGFVKGATTLLDEEDPATMMDDANVEMPVTANPVVEPEADLQAEPVPEIVTEETDTLEPAN</sequence>
<reference evidence="5 6" key="1">
    <citation type="submission" date="2018-12" db="EMBL/GenBank/DDBJ databases">
        <title>Croceicoccus ponticola sp. nov., a lipolytic bacterium isolated from seawater.</title>
        <authorList>
            <person name="Yoon J.-H."/>
        </authorList>
    </citation>
    <scope>NUCLEOTIDE SEQUENCE [LARGE SCALE GENOMIC DNA]</scope>
    <source>
        <strain evidence="5 6">GM-16</strain>
    </source>
</reference>
<evidence type="ECO:0000256" key="4">
    <source>
        <dbReference type="SAM" id="SignalP"/>
    </source>
</evidence>
<feature type="chain" id="PRO_5019104906" evidence="4">
    <location>
        <begin position="20"/>
        <end position="436"/>
    </location>
</feature>
<protein>
    <submittedName>
        <fullName evidence="5">VacJ family lipoprotein</fullName>
    </submittedName>
</protein>
<dbReference type="PANTHER" id="PTHR30035:SF3">
    <property type="entry name" value="INTERMEMBRANE PHOSPHOLIPID TRANSPORT SYSTEM LIPOPROTEIN MLAA"/>
    <property type="match status" value="1"/>
</dbReference>
<feature type="region of interest" description="Disordered" evidence="3">
    <location>
        <begin position="410"/>
        <end position="436"/>
    </location>
</feature>
<evidence type="ECO:0000256" key="3">
    <source>
        <dbReference type="SAM" id="MobiDB-lite"/>
    </source>
</evidence>
<organism evidence="5 6">
    <name type="scientific">Croceicoccus ponticola</name>
    <dbReference type="NCBI Taxonomy" id="2217664"/>
    <lineage>
        <taxon>Bacteria</taxon>
        <taxon>Pseudomonadati</taxon>
        <taxon>Pseudomonadota</taxon>
        <taxon>Alphaproteobacteria</taxon>
        <taxon>Sphingomonadales</taxon>
        <taxon>Erythrobacteraceae</taxon>
        <taxon>Croceicoccus</taxon>
    </lineage>
</organism>
<dbReference type="GO" id="GO:0120010">
    <property type="term" value="P:intermembrane phospholipid transfer"/>
    <property type="evidence" value="ECO:0007669"/>
    <property type="project" value="TreeGrafter"/>
</dbReference>
<dbReference type="PRINTS" id="PR01805">
    <property type="entry name" value="VACJLIPOPROT"/>
</dbReference>
<evidence type="ECO:0000313" key="6">
    <source>
        <dbReference type="Proteomes" id="UP000283003"/>
    </source>
</evidence>
<dbReference type="Pfam" id="PF04333">
    <property type="entry name" value="MlaA"/>
    <property type="match status" value="1"/>
</dbReference>
<comment type="caution">
    <text evidence="5">The sequence shown here is derived from an EMBL/GenBank/DDBJ whole genome shotgun (WGS) entry which is preliminary data.</text>
</comment>
<dbReference type="EMBL" id="RXOL01000008">
    <property type="protein sequence ID" value="RVQ65304.1"/>
    <property type="molecule type" value="Genomic_DNA"/>
</dbReference>
<dbReference type="OrthoDB" id="9785326at2"/>
<accession>A0A437GUQ5</accession>
<feature type="compositionally biased region" description="Acidic residues" evidence="3">
    <location>
        <begin position="425"/>
        <end position="436"/>
    </location>
</feature>
<evidence type="ECO:0000256" key="1">
    <source>
        <dbReference type="ARBA" id="ARBA00010634"/>
    </source>
</evidence>
<dbReference type="AlphaFoldDB" id="A0A437GUQ5"/>
<feature type="signal peptide" evidence="4">
    <location>
        <begin position="1"/>
        <end position="19"/>
    </location>
</feature>
<dbReference type="GO" id="GO:0016020">
    <property type="term" value="C:membrane"/>
    <property type="evidence" value="ECO:0007669"/>
    <property type="project" value="InterPro"/>
</dbReference>
<name>A0A437GUQ5_9SPHN</name>
<dbReference type="Proteomes" id="UP000283003">
    <property type="component" value="Unassembled WGS sequence"/>
</dbReference>
<evidence type="ECO:0000256" key="2">
    <source>
        <dbReference type="ARBA" id="ARBA00022729"/>
    </source>
</evidence>
<dbReference type="PROSITE" id="PS51257">
    <property type="entry name" value="PROKAR_LIPOPROTEIN"/>
    <property type="match status" value="1"/>
</dbReference>
<gene>
    <name evidence="5" type="ORF">EKN06_13785</name>
</gene>
<dbReference type="InterPro" id="IPR007428">
    <property type="entry name" value="MlaA"/>
</dbReference>
<keyword evidence="5" id="KW-0449">Lipoprotein</keyword>
<dbReference type="PANTHER" id="PTHR30035">
    <property type="entry name" value="LIPOPROTEIN VACJ-RELATED"/>
    <property type="match status" value="1"/>
</dbReference>